<keyword evidence="5" id="KW-1133">Transmembrane helix</keyword>
<dbReference type="InterPro" id="IPR036640">
    <property type="entry name" value="ABC1_TM_sf"/>
</dbReference>
<comment type="caution">
    <text evidence="9">The sequence shown here is derived from an EMBL/GenBank/DDBJ whole genome shotgun (WGS) entry which is preliminary data.</text>
</comment>
<gene>
    <name evidence="9" type="ORF">GCM10025862_27220</name>
</gene>
<evidence type="ECO:0000256" key="6">
    <source>
        <dbReference type="ARBA" id="ARBA00023136"/>
    </source>
</evidence>
<evidence type="ECO:0000259" key="8">
    <source>
        <dbReference type="PROSITE" id="PS50929"/>
    </source>
</evidence>
<keyword evidence="6" id="KW-0472">Membrane</keyword>
<evidence type="ECO:0000256" key="4">
    <source>
        <dbReference type="ARBA" id="ARBA00022840"/>
    </source>
</evidence>
<dbReference type="SUPFAM" id="SSF90123">
    <property type="entry name" value="ABC transporter transmembrane region"/>
    <property type="match status" value="1"/>
</dbReference>
<evidence type="ECO:0000313" key="10">
    <source>
        <dbReference type="Proteomes" id="UP001157109"/>
    </source>
</evidence>
<proteinExistence type="predicted"/>
<dbReference type="PANTHER" id="PTHR43394">
    <property type="entry name" value="ATP-DEPENDENT PERMEASE MDL1, MITOCHONDRIAL"/>
    <property type="match status" value="1"/>
</dbReference>
<dbReference type="RefSeq" id="WP_348520348.1">
    <property type="nucleotide sequence ID" value="NZ_BSUJ01000001.1"/>
</dbReference>
<evidence type="ECO:0000256" key="5">
    <source>
        <dbReference type="ARBA" id="ARBA00022989"/>
    </source>
</evidence>
<dbReference type="Pfam" id="PF00005">
    <property type="entry name" value="ABC_tran"/>
    <property type="match status" value="1"/>
</dbReference>
<keyword evidence="3" id="KW-0547">Nucleotide-binding</keyword>
<name>A0ABQ6HQU6_9MICO</name>
<dbReference type="SMART" id="SM00382">
    <property type="entry name" value="AAA"/>
    <property type="match status" value="1"/>
</dbReference>
<dbReference type="PROSITE" id="PS00211">
    <property type="entry name" value="ABC_TRANSPORTER_1"/>
    <property type="match status" value="1"/>
</dbReference>
<dbReference type="InterPro" id="IPR027417">
    <property type="entry name" value="P-loop_NTPase"/>
</dbReference>
<dbReference type="InterPro" id="IPR011527">
    <property type="entry name" value="ABC1_TM_dom"/>
</dbReference>
<keyword evidence="10" id="KW-1185">Reference proteome</keyword>
<dbReference type="PANTHER" id="PTHR43394:SF1">
    <property type="entry name" value="ATP-BINDING CASSETTE SUB-FAMILY B MEMBER 10, MITOCHONDRIAL"/>
    <property type="match status" value="1"/>
</dbReference>
<sequence>MATMQIIFALIPAAIYLVAGLPATSGGMTIGTLVAFTALQSSIFRPLMGLLNTGAQWVTSMALFSRIFGYLDLEVDVPEPTHPVALPREQARGEVRFEDVSFRYPGSHTDALHDVSVEVPAGSTLALVGETGSGKSTFAALVSRLYDPTAGRVTIDGIDVRDLSSADLAALVGVVSQETYLVHGTIADNLRLARPDASDIDLWQALEVAQIDDVVATLPEGLHTLVGARGYRFSGGEQQRLAIARTVLRNPRILLLDEATSALDNDTERGLQAALDALVVGRTTIVIAHRLSTVRDADQIVVLDHAEILERGTHATLVAAAGRYASLAAR</sequence>
<dbReference type="PROSITE" id="PS50929">
    <property type="entry name" value="ABC_TM1F"/>
    <property type="match status" value="1"/>
</dbReference>
<accession>A0ABQ6HQU6</accession>
<dbReference type="InterPro" id="IPR039421">
    <property type="entry name" value="Type_1_exporter"/>
</dbReference>
<dbReference type="InterPro" id="IPR003439">
    <property type="entry name" value="ABC_transporter-like_ATP-bd"/>
</dbReference>
<dbReference type="Gene3D" id="3.40.50.300">
    <property type="entry name" value="P-loop containing nucleotide triphosphate hydrolases"/>
    <property type="match status" value="1"/>
</dbReference>
<evidence type="ECO:0008006" key="11">
    <source>
        <dbReference type="Google" id="ProtNLM"/>
    </source>
</evidence>
<evidence type="ECO:0000256" key="3">
    <source>
        <dbReference type="ARBA" id="ARBA00022741"/>
    </source>
</evidence>
<keyword evidence="2" id="KW-0812">Transmembrane</keyword>
<dbReference type="InterPro" id="IPR017871">
    <property type="entry name" value="ABC_transporter-like_CS"/>
</dbReference>
<feature type="domain" description="ABC transporter" evidence="7">
    <location>
        <begin position="95"/>
        <end position="330"/>
    </location>
</feature>
<evidence type="ECO:0000259" key="7">
    <source>
        <dbReference type="PROSITE" id="PS50893"/>
    </source>
</evidence>
<evidence type="ECO:0000256" key="1">
    <source>
        <dbReference type="ARBA" id="ARBA00004651"/>
    </source>
</evidence>
<dbReference type="InterPro" id="IPR003593">
    <property type="entry name" value="AAA+_ATPase"/>
</dbReference>
<protein>
    <recommendedName>
        <fullName evidence="11">ABC transporter ATP-binding protein</fullName>
    </recommendedName>
</protein>
<comment type="subcellular location">
    <subcellularLocation>
        <location evidence="1">Cell membrane</location>
        <topology evidence="1">Multi-pass membrane protein</topology>
    </subcellularLocation>
</comment>
<feature type="domain" description="ABC transmembrane type-1" evidence="8">
    <location>
        <begin position="2"/>
        <end position="59"/>
    </location>
</feature>
<dbReference type="EMBL" id="BSUJ01000001">
    <property type="protein sequence ID" value="GMA20701.1"/>
    <property type="molecule type" value="Genomic_DNA"/>
</dbReference>
<dbReference type="SUPFAM" id="SSF52540">
    <property type="entry name" value="P-loop containing nucleoside triphosphate hydrolases"/>
    <property type="match status" value="1"/>
</dbReference>
<reference evidence="10" key="1">
    <citation type="journal article" date="2019" name="Int. J. Syst. Evol. Microbiol.">
        <title>The Global Catalogue of Microorganisms (GCM) 10K type strain sequencing project: providing services to taxonomists for standard genome sequencing and annotation.</title>
        <authorList>
            <consortium name="The Broad Institute Genomics Platform"/>
            <consortium name="The Broad Institute Genome Sequencing Center for Infectious Disease"/>
            <person name="Wu L."/>
            <person name="Ma J."/>
        </authorList>
    </citation>
    <scope>NUCLEOTIDE SEQUENCE [LARGE SCALE GENOMIC DNA]</scope>
    <source>
        <strain evidence="10">NBRC 105830</strain>
    </source>
</reference>
<organism evidence="9 10">
    <name type="scientific">Arsenicicoccus piscis</name>
    <dbReference type="NCBI Taxonomy" id="673954"/>
    <lineage>
        <taxon>Bacteria</taxon>
        <taxon>Bacillati</taxon>
        <taxon>Actinomycetota</taxon>
        <taxon>Actinomycetes</taxon>
        <taxon>Micrococcales</taxon>
        <taxon>Intrasporangiaceae</taxon>
        <taxon>Arsenicicoccus</taxon>
    </lineage>
</organism>
<dbReference type="Proteomes" id="UP001157109">
    <property type="component" value="Unassembled WGS sequence"/>
</dbReference>
<dbReference type="Gene3D" id="1.20.1560.10">
    <property type="entry name" value="ABC transporter type 1, transmembrane domain"/>
    <property type="match status" value="1"/>
</dbReference>
<evidence type="ECO:0000256" key="2">
    <source>
        <dbReference type="ARBA" id="ARBA00022692"/>
    </source>
</evidence>
<keyword evidence="4" id="KW-0067">ATP-binding</keyword>
<dbReference type="PROSITE" id="PS50893">
    <property type="entry name" value="ABC_TRANSPORTER_2"/>
    <property type="match status" value="1"/>
</dbReference>
<evidence type="ECO:0000313" key="9">
    <source>
        <dbReference type="EMBL" id="GMA20701.1"/>
    </source>
</evidence>